<keyword evidence="8" id="KW-0350">Heme biosynthesis</keyword>
<feature type="compositionally biased region" description="Low complexity" evidence="12">
    <location>
        <begin position="179"/>
        <end position="188"/>
    </location>
</feature>
<evidence type="ECO:0000256" key="6">
    <source>
        <dbReference type="ARBA" id="ARBA00023002"/>
    </source>
</evidence>
<dbReference type="Proteomes" id="UP000320672">
    <property type="component" value="Chromosome"/>
</dbReference>
<dbReference type="InterPro" id="IPR050450">
    <property type="entry name" value="COX15/CtaA_HemeA_synthase"/>
</dbReference>
<dbReference type="GO" id="GO:0006784">
    <property type="term" value="P:heme A biosynthetic process"/>
    <property type="evidence" value="ECO:0007669"/>
    <property type="project" value="InterPro"/>
</dbReference>
<evidence type="ECO:0000313" key="14">
    <source>
        <dbReference type="EMBL" id="QDS96160.1"/>
    </source>
</evidence>
<keyword evidence="5 13" id="KW-1133">Transmembrane helix</keyword>
<keyword evidence="9 13" id="KW-0472">Membrane</keyword>
<evidence type="ECO:0000256" key="12">
    <source>
        <dbReference type="SAM" id="MobiDB-lite"/>
    </source>
</evidence>
<dbReference type="PANTHER" id="PTHR35457:SF1">
    <property type="entry name" value="HEME A SYNTHASE"/>
    <property type="match status" value="1"/>
</dbReference>
<accession>A0A517MMR3</accession>
<evidence type="ECO:0000256" key="7">
    <source>
        <dbReference type="ARBA" id="ARBA00023004"/>
    </source>
</evidence>
<dbReference type="AlphaFoldDB" id="A0A517MMR3"/>
<dbReference type="RefSeq" id="WP_145354340.1">
    <property type="nucleotide sequence ID" value="NZ_CP036262.1"/>
</dbReference>
<evidence type="ECO:0000256" key="4">
    <source>
        <dbReference type="ARBA" id="ARBA00022723"/>
    </source>
</evidence>
<feature type="transmembrane region" description="Helical" evidence="13">
    <location>
        <begin position="233"/>
        <end position="254"/>
    </location>
</feature>
<dbReference type="GO" id="GO:0016020">
    <property type="term" value="C:membrane"/>
    <property type="evidence" value="ECO:0007669"/>
    <property type="project" value="UniProtKB-SubCell"/>
</dbReference>
<evidence type="ECO:0000256" key="1">
    <source>
        <dbReference type="ARBA" id="ARBA00004141"/>
    </source>
</evidence>
<reference evidence="14 15" key="1">
    <citation type="submission" date="2019-02" db="EMBL/GenBank/DDBJ databases">
        <title>Deep-cultivation of Planctomycetes and their phenomic and genomic characterization uncovers novel biology.</title>
        <authorList>
            <person name="Wiegand S."/>
            <person name="Jogler M."/>
            <person name="Boedeker C."/>
            <person name="Pinto D."/>
            <person name="Vollmers J."/>
            <person name="Rivas-Marin E."/>
            <person name="Kohn T."/>
            <person name="Peeters S.H."/>
            <person name="Heuer A."/>
            <person name="Rast P."/>
            <person name="Oberbeckmann S."/>
            <person name="Bunk B."/>
            <person name="Jeske O."/>
            <person name="Meyerdierks A."/>
            <person name="Storesund J.E."/>
            <person name="Kallscheuer N."/>
            <person name="Luecker S."/>
            <person name="Lage O.M."/>
            <person name="Pohl T."/>
            <person name="Merkel B.J."/>
            <person name="Hornburger P."/>
            <person name="Mueller R.-W."/>
            <person name="Bruemmer F."/>
            <person name="Labrenz M."/>
            <person name="Spormann A.M."/>
            <person name="Op den Camp H."/>
            <person name="Overmann J."/>
            <person name="Amann R."/>
            <person name="Jetten M.S.M."/>
            <person name="Mascher T."/>
            <person name="Medema M.H."/>
            <person name="Devos D.P."/>
            <person name="Kaster A.-K."/>
            <person name="Ovreas L."/>
            <person name="Rohde M."/>
            <person name="Galperin M.Y."/>
            <person name="Jogler C."/>
        </authorList>
    </citation>
    <scope>NUCLEOTIDE SEQUENCE [LARGE SCALE GENOMIC DNA]</scope>
    <source>
        <strain evidence="14 15">FF011L</strain>
    </source>
</reference>
<dbReference type="KEGG" id="rml:FF011L_49680"/>
<evidence type="ECO:0000256" key="8">
    <source>
        <dbReference type="ARBA" id="ARBA00023133"/>
    </source>
</evidence>
<name>A0A517MMR3_9BACT</name>
<evidence type="ECO:0000256" key="10">
    <source>
        <dbReference type="ARBA" id="ARBA00023157"/>
    </source>
</evidence>
<dbReference type="Pfam" id="PF02628">
    <property type="entry name" value="COX15-CtaA"/>
    <property type="match status" value="1"/>
</dbReference>
<evidence type="ECO:0000256" key="13">
    <source>
        <dbReference type="SAM" id="Phobius"/>
    </source>
</evidence>
<feature type="transmembrane region" description="Helical" evidence="13">
    <location>
        <begin position="111"/>
        <end position="130"/>
    </location>
</feature>
<keyword evidence="6" id="KW-0560">Oxidoreductase</keyword>
<feature type="compositionally biased region" description="Polar residues" evidence="12">
    <location>
        <begin position="165"/>
        <end position="178"/>
    </location>
</feature>
<feature type="region of interest" description="Disordered" evidence="12">
    <location>
        <begin position="165"/>
        <end position="188"/>
    </location>
</feature>
<evidence type="ECO:0000256" key="9">
    <source>
        <dbReference type="ARBA" id="ARBA00023136"/>
    </source>
</evidence>
<keyword evidence="2" id="KW-1003">Cell membrane</keyword>
<proteinExistence type="predicted"/>
<keyword evidence="4" id="KW-0479">Metal-binding</keyword>
<evidence type="ECO:0000256" key="5">
    <source>
        <dbReference type="ARBA" id="ARBA00022989"/>
    </source>
</evidence>
<keyword evidence="3 13" id="KW-0812">Transmembrane</keyword>
<feature type="transmembrane region" description="Helical" evidence="13">
    <location>
        <begin position="136"/>
        <end position="156"/>
    </location>
</feature>
<dbReference type="EMBL" id="CP036262">
    <property type="protein sequence ID" value="QDS96160.1"/>
    <property type="molecule type" value="Genomic_DNA"/>
</dbReference>
<evidence type="ECO:0000256" key="3">
    <source>
        <dbReference type="ARBA" id="ARBA00022692"/>
    </source>
</evidence>
<sequence length="347" mass="38001">MSDSAIQTQEDSYRPWLYRWTLLVLGLVWPLVWVGSLVTTQDAGMSVPDWPNTYGDNLFLYPLETWLSGPFDLFIEHGHRLLGALVGFVAIIVVAVAFWTERRRWVQGLAVLGLVLIIVQGILGGMRVVLGDRLLAMTHGCTAPIVFALFTVLAVVTSRWWSQIRSGPSEVDSPTKTEGSASGSDGARSSLKVVRGGWLASVVVIACYFQLVLGAMLRHVSMEATPGGFTHTVAMHVLLAFVIWGLTAILWLRLRGCGEKTLSRPGGALVGLVAVQIALGLTTWVVHYGFPMFQDYGFPARYLVQAKSFWGSFVICGHVATGSLILATAVLLTTRTFRIKHLRRTSS</sequence>
<dbReference type="GO" id="GO:0016491">
    <property type="term" value="F:oxidoreductase activity"/>
    <property type="evidence" value="ECO:0007669"/>
    <property type="project" value="UniProtKB-KW"/>
</dbReference>
<keyword evidence="15" id="KW-1185">Reference proteome</keyword>
<protein>
    <submittedName>
        <fullName evidence="14">Heme A synthase</fullName>
    </submittedName>
</protein>
<evidence type="ECO:0000256" key="11">
    <source>
        <dbReference type="ARBA" id="ARBA00023444"/>
    </source>
</evidence>
<dbReference type="PANTHER" id="PTHR35457">
    <property type="entry name" value="HEME A SYNTHASE"/>
    <property type="match status" value="1"/>
</dbReference>
<dbReference type="InterPro" id="IPR003780">
    <property type="entry name" value="COX15/CtaA_fam"/>
</dbReference>
<comment type="subcellular location">
    <subcellularLocation>
        <location evidence="1">Membrane</location>
        <topology evidence="1">Multi-pass membrane protein</topology>
    </subcellularLocation>
</comment>
<feature type="transmembrane region" description="Helical" evidence="13">
    <location>
        <begin position="81"/>
        <end position="99"/>
    </location>
</feature>
<evidence type="ECO:0000256" key="2">
    <source>
        <dbReference type="ARBA" id="ARBA00022475"/>
    </source>
</evidence>
<feature type="transmembrane region" description="Helical" evidence="13">
    <location>
        <begin position="198"/>
        <end position="221"/>
    </location>
</feature>
<keyword evidence="7" id="KW-0408">Iron</keyword>
<comment type="pathway">
    <text evidence="11">Porphyrin-containing compound metabolism.</text>
</comment>
<feature type="transmembrane region" description="Helical" evidence="13">
    <location>
        <begin position="310"/>
        <end position="334"/>
    </location>
</feature>
<evidence type="ECO:0000313" key="15">
    <source>
        <dbReference type="Proteomes" id="UP000320672"/>
    </source>
</evidence>
<gene>
    <name evidence="14" type="primary">ctaA</name>
    <name evidence="14" type="ORF">FF011L_49680</name>
</gene>
<organism evidence="14 15">
    <name type="scientific">Roseimaritima multifibrata</name>
    <dbReference type="NCBI Taxonomy" id="1930274"/>
    <lineage>
        <taxon>Bacteria</taxon>
        <taxon>Pseudomonadati</taxon>
        <taxon>Planctomycetota</taxon>
        <taxon>Planctomycetia</taxon>
        <taxon>Pirellulales</taxon>
        <taxon>Pirellulaceae</taxon>
        <taxon>Roseimaritima</taxon>
    </lineage>
</organism>
<dbReference type="GO" id="GO:0046872">
    <property type="term" value="F:metal ion binding"/>
    <property type="evidence" value="ECO:0007669"/>
    <property type="project" value="UniProtKB-KW"/>
</dbReference>
<dbReference type="OrthoDB" id="128939at2"/>
<feature type="transmembrane region" description="Helical" evidence="13">
    <location>
        <begin position="266"/>
        <end position="290"/>
    </location>
</feature>
<keyword evidence="10" id="KW-1015">Disulfide bond</keyword>
<feature type="transmembrane region" description="Helical" evidence="13">
    <location>
        <begin position="20"/>
        <end position="38"/>
    </location>
</feature>